<name>A0A0C3AQM0_SERVB</name>
<reference evidence="2" key="2">
    <citation type="submission" date="2015-01" db="EMBL/GenBank/DDBJ databases">
        <title>Evolutionary Origins and Diversification of the Mycorrhizal Mutualists.</title>
        <authorList>
            <consortium name="DOE Joint Genome Institute"/>
            <consortium name="Mycorrhizal Genomics Consortium"/>
            <person name="Kohler A."/>
            <person name="Kuo A."/>
            <person name="Nagy L.G."/>
            <person name="Floudas D."/>
            <person name="Copeland A."/>
            <person name="Barry K.W."/>
            <person name="Cichocki N."/>
            <person name="Veneault-Fourrey C."/>
            <person name="LaButti K."/>
            <person name="Lindquist E.A."/>
            <person name="Lipzen A."/>
            <person name="Lundell T."/>
            <person name="Morin E."/>
            <person name="Murat C."/>
            <person name="Riley R."/>
            <person name="Ohm R."/>
            <person name="Sun H."/>
            <person name="Tunlid A."/>
            <person name="Henrissat B."/>
            <person name="Grigoriev I.V."/>
            <person name="Hibbett D.S."/>
            <person name="Martin F."/>
        </authorList>
    </citation>
    <scope>NUCLEOTIDE SEQUENCE [LARGE SCALE GENOMIC DNA]</scope>
    <source>
        <strain evidence="2">MAFF 305830</strain>
    </source>
</reference>
<protein>
    <submittedName>
        <fullName evidence="1">Uncharacterized protein</fullName>
    </submittedName>
</protein>
<reference evidence="1 2" key="1">
    <citation type="submission" date="2014-04" db="EMBL/GenBank/DDBJ databases">
        <authorList>
            <consortium name="DOE Joint Genome Institute"/>
            <person name="Kuo A."/>
            <person name="Zuccaro A."/>
            <person name="Kohler A."/>
            <person name="Nagy L.G."/>
            <person name="Floudas D."/>
            <person name="Copeland A."/>
            <person name="Barry K.W."/>
            <person name="Cichocki N."/>
            <person name="Veneault-Fourrey C."/>
            <person name="LaButti K."/>
            <person name="Lindquist E.A."/>
            <person name="Lipzen A."/>
            <person name="Lundell T."/>
            <person name="Morin E."/>
            <person name="Murat C."/>
            <person name="Sun H."/>
            <person name="Tunlid A."/>
            <person name="Henrissat B."/>
            <person name="Grigoriev I.V."/>
            <person name="Hibbett D.S."/>
            <person name="Martin F."/>
            <person name="Nordberg H.P."/>
            <person name="Cantor M.N."/>
            <person name="Hua S.X."/>
        </authorList>
    </citation>
    <scope>NUCLEOTIDE SEQUENCE [LARGE SCALE GENOMIC DNA]</scope>
    <source>
        <strain evidence="1 2">MAFF 305830</strain>
    </source>
</reference>
<organism evidence="1 2">
    <name type="scientific">Serendipita vermifera MAFF 305830</name>
    <dbReference type="NCBI Taxonomy" id="933852"/>
    <lineage>
        <taxon>Eukaryota</taxon>
        <taxon>Fungi</taxon>
        <taxon>Dikarya</taxon>
        <taxon>Basidiomycota</taxon>
        <taxon>Agaricomycotina</taxon>
        <taxon>Agaricomycetes</taxon>
        <taxon>Sebacinales</taxon>
        <taxon>Serendipitaceae</taxon>
        <taxon>Serendipita</taxon>
    </lineage>
</organism>
<dbReference type="EMBL" id="KN824358">
    <property type="protein sequence ID" value="KIM22354.1"/>
    <property type="molecule type" value="Genomic_DNA"/>
</dbReference>
<gene>
    <name evidence="1" type="ORF">M408DRAFT_332973</name>
</gene>
<dbReference type="AlphaFoldDB" id="A0A0C3AQM0"/>
<evidence type="ECO:0000313" key="1">
    <source>
        <dbReference type="EMBL" id="KIM22354.1"/>
    </source>
</evidence>
<proteinExistence type="predicted"/>
<keyword evidence="2" id="KW-1185">Reference proteome</keyword>
<sequence length="97" mass="10700">MSKDSIPLITLSRRYASIRDSRDASSFATISQSVVMSFSIRARGSPHPRLMIWATRRSFPKTLPASWSSNRVGLLAPSGPPINDCCVRRGPILTGRK</sequence>
<dbReference type="Proteomes" id="UP000054097">
    <property type="component" value="Unassembled WGS sequence"/>
</dbReference>
<dbReference type="HOGENOM" id="CLU_2348013_0_0_1"/>
<evidence type="ECO:0000313" key="2">
    <source>
        <dbReference type="Proteomes" id="UP000054097"/>
    </source>
</evidence>
<accession>A0A0C3AQM0</accession>